<dbReference type="OrthoDB" id="9804765at2"/>
<evidence type="ECO:0000313" key="1">
    <source>
        <dbReference type="EMBL" id="SEW54041.1"/>
    </source>
</evidence>
<accession>A0A1I0SBG5</accession>
<name>A0A1I0SBG5_9BACT</name>
<dbReference type="EMBL" id="FOJG01000002">
    <property type="protein sequence ID" value="SEW54041.1"/>
    <property type="molecule type" value="Genomic_DNA"/>
</dbReference>
<dbReference type="SUPFAM" id="SSF55331">
    <property type="entry name" value="Tautomerase/MIF"/>
    <property type="match status" value="1"/>
</dbReference>
<organism evidence="1 2">
    <name type="scientific">Chitinophaga arvensicola</name>
    <dbReference type="NCBI Taxonomy" id="29529"/>
    <lineage>
        <taxon>Bacteria</taxon>
        <taxon>Pseudomonadati</taxon>
        <taxon>Bacteroidota</taxon>
        <taxon>Chitinophagia</taxon>
        <taxon>Chitinophagales</taxon>
        <taxon>Chitinophagaceae</taxon>
        <taxon>Chitinophaga</taxon>
    </lineage>
</organism>
<dbReference type="Gene3D" id="3.30.429.10">
    <property type="entry name" value="Macrophage Migration Inhibitory Factor"/>
    <property type="match status" value="1"/>
</dbReference>
<protein>
    <submittedName>
        <fullName evidence="1">Tautomerase enzyme</fullName>
    </submittedName>
</protein>
<keyword evidence="2" id="KW-1185">Reference proteome</keyword>
<dbReference type="RefSeq" id="WP_089901640.1">
    <property type="nucleotide sequence ID" value="NZ_FOJG01000002.1"/>
</dbReference>
<dbReference type="Proteomes" id="UP000199310">
    <property type="component" value="Unassembled WGS sequence"/>
</dbReference>
<dbReference type="AlphaFoldDB" id="A0A1I0SBG5"/>
<dbReference type="PANTHER" id="PTHR38460:SF1">
    <property type="entry name" value="TAUTOMERASE YOLI-RELATED"/>
    <property type="match status" value="1"/>
</dbReference>
<proteinExistence type="predicted"/>
<dbReference type="InterPro" id="IPR014347">
    <property type="entry name" value="Tautomerase/MIF_sf"/>
</dbReference>
<gene>
    <name evidence="1" type="ORF">SAMN04488122_5873</name>
</gene>
<reference evidence="2" key="1">
    <citation type="submission" date="2016-10" db="EMBL/GenBank/DDBJ databases">
        <authorList>
            <person name="Varghese N."/>
            <person name="Submissions S."/>
        </authorList>
    </citation>
    <scope>NUCLEOTIDE SEQUENCE [LARGE SCALE GENOMIC DNA]</scope>
    <source>
        <strain evidence="2">DSM 3695</strain>
    </source>
</reference>
<evidence type="ECO:0000313" key="2">
    <source>
        <dbReference type="Proteomes" id="UP000199310"/>
    </source>
</evidence>
<dbReference type="Pfam" id="PF14552">
    <property type="entry name" value="Tautomerase_2"/>
    <property type="match status" value="1"/>
</dbReference>
<dbReference type="InterPro" id="IPR037479">
    <property type="entry name" value="Tauto_MSAD"/>
</dbReference>
<dbReference type="PANTHER" id="PTHR38460">
    <property type="entry name" value="TAUTOMERASE YOLI-RELATED"/>
    <property type="match status" value="1"/>
</dbReference>
<dbReference type="STRING" id="29529.SAMN04488122_5873"/>
<sequence length="127" mass="14370">MPFIQIYLGEHLSPQNKKDISLAIHQSLVDVFHIPVKDYFQVIHAMKPGDILYPDSYFDVPHTDNLLYIRITARGGRTVEMKQELYGKIASRIAATTPVSAEDVVIILLENDSPDWSFGRGLAQMVK</sequence>